<sequence length="117" mass="12669">MCFPGSRETLDIPRLPDPSMIYPSAHRRKPPPPIPVPEPDSHTGTLERPKTLEFAPRPRPTPVRARPDPWKLSSLSQTLSSPLGSGDSGVSAGVGVVHQSLLDMDMEGQSQDNTVPL</sequence>
<dbReference type="EMBL" id="JAMKFB020000018">
    <property type="protein sequence ID" value="KAL0168244.1"/>
    <property type="molecule type" value="Genomic_DNA"/>
</dbReference>
<evidence type="ECO:0000313" key="2">
    <source>
        <dbReference type="EMBL" id="KAL0168244.1"/>
    </source>
</evidence>
<protein>
    <submittedName>
        <fullName evidence="2">Uncharacterized protein</fullName>
    </submittedName>
</protein>
<evidence type="ECO:0000256" key="1">
    <source>
        <dbReference type="SAM" id="MobiDB-lite"/>
    </source>
</evidence>
<comment type="caution">
    <text evidence="2">The sequence shown here is derived from an EMBL/GenBank/DDBJ whole genome shotgun (WGS) entry which is preliminary data.</text>
</comment>
<dbReference type="Proteomes" id="UP001529510">
    <property type="component" value="Unassembled WGS sequence"/>
</dbReference>
<keyword evidence="3" id="KW-1185">Reference proteome</keyword>
<feature type="non-terminal residue" evidence="2">
    <location>
        <position position="117"/>
    </location>
</feature>
<feature type="compositionally biased region" description="Basic and acidic residues" evidence="1">
    <location>
        <begin position="39"/>
        <end position="51"/>
    </location>
</feature>
<dbReference type="AlphaFoldDB" id="A0ABD0P295"/>
<feature type="region of interest" description="Disordered" evidence="1">
    <location>
        <begin position="1"/>
        <end position="92"/>
    </location>
</feature>
<proteinExistence type="predicted"/>
<gene>
    <name evidence="2" type="ORF">M9458_036466</name>
</gene>
<reference evidence="2 3" key="1">
    <citation type="submission" date="2024-05" db="EMBL/GenBank/DDBJ databases">
        <title>Genome sequencing and assembly of Indian major carp, Cirrhinus mrigala (Hamilton, 1822).</title>
        <authorList>
            <person name="Mohindra V."/>
            <person name="Chowdhury L.M."/>
            <person name="Lal K."/>
            <person name="Jena J.K."/>
        </authorList>
    </citation>
    <scope>NUCLEOTIDE SEQUENCE [LARGE SCALE GENOMIC DNA]</scope>
    <source>
        <strain evidence="2">CM1030</strain>
        <tissue evidence="2">Blood</tissue>
    </source>
</reference>
<evidence type="ECO:0000313" key="3">
    <source>
        <dbReference type="Proteomes" id="UP001529510"/>
    </source>
</evidence>
<accession>A0ABD0P295</accession>
<organism evidence="2 3">
    <name type="scientific">Cirrhinus mrigala</name>
    <name type="common">Mrigala</name>
    <dbReference type="NCBI Taxonomy" id="683832"/>
    <lineage>
        <taxon>Eukaryota</taxon>
        <taxon>Metazoa</taxon>
        <taxon>Chordata</taxon>
        <taxon>Craniata</taxon>
        <taxon>Vertebrata</taxon>
        <taxon>Euteleostomi</taxon>
        <taxon>Actinopterygii</taxon>
        <taxon>Neopterygii</taxon>
        <taxon>Teleostei</taxon>
        <taxon>Ostariophysi</taxon>
        <taxon>Cypriniformes</taxon>
        <taxon>Cyprinidae</taxon>
        <taxon>Labeoninae</taxon>
        <taxon>Labeonini</taxon>
        <taxon>Cirrhinus</taxon>
    </lineage>
</organism>
<name>A0ABD0P295_CIRMR</name>
<feature type="compositionally biased region" description="Low complexity" evidence="1">
    <location>
        <begin position="72"/>
        <end position="92"/>
    </location>
</feature>